<dbReference type="Proteomes" id="UP000799536">
    <property type="component" value="Unassembled WGS sequence"/>
</dbReference>
<name>A0A9P4JIJ7_9PLEO</name>
<keyword evidence="2" id="KW-1185">Reference proteome</keyword>
<dbReference type="AlphaFoldDB" id="A0A9P4JIJ7"/>
<gene>
    <name evidence="1" type="ORF">GQ43DRAFT_441911</name>
</gene>
<protein>
    <submittedName>
        <fullName evidence="1">Uncharacterized protein</fullName>
    </submittedName>
</protein>
<reference evidence="1" key="1">
    <citation type="journal article" date="2020" name="Stud. Mycol.">
        <title>101 Dothideomycetes genomes: a test case for predicting lifestyles and emergence of pathogens.</title>
        <authorList>
            <person name="Haridas S."/>
            <person name="Albert R."/>
            <person name="Binder M."/>
            <person name="Bloem J."/>
            <person name="Labutti K."/>
            <person name="Salamov A."/>
            <person name="Andreopoulos B."/>
            <person name="Baker S."/>
            <person name="Barry K."/>
            <person name="Bills G."/>
            <person name="Bluhm B."/>
            <person name="Cannon C."/>
            <person name="Castanera R."/>
            <person name="Culley D."/>
            <person name="Daum C."/>
            <person name="Ezra D."/>
            <person name="Gonzalez J."/>
            <person name="Henrissat B."/>
            <person name="Kuo A."/>
            <person name="Liang C."/>
            <person name="Lipzen A."/>
            <person name="Lutzoni F."/>
            <person name="Magnuson J."/>
            <person name="Mondo S."/>
            <person name="Nolan M."/>
            <person name="Ohm R."/>
            <person name="Pangilinan J."/>
            <person name="Park H.-J."/>
            <person name="Ramirez L."/>
            <person name="Alfaro M."/>
            <person name="Sun H."/>
            <person name="Tritt A."/>
            <person name="Yoshinaga Y."/>
            <person name="Zwiers L.-H."/>
            <person name="Turgeon B."/>
            <person name="Goodwin S."/>
            <person name="Spatafora J."/>
            <person name="Crous P."/>
            <person name="Grigoriev I."/>
        </authorList>
    </citation>
    <scope>NUCLEOTIDE SEQUENCE</scope>
    <source>
        <strain evidence="1">ATCC 74209</strain>
    </source>
</reference>
<proteinExistence type="predicted"/>
<organism evidence="1 2">
    <name type="scientific">Delitschia confertaspora ATCC 74209</name>
    <dbReference type="NCBI Taxonomy" id="1513339"/>
    <lineage>
        <taxon>Eukaryota</taxon>
        <taxon>Fungi</taxon>
        <taxon>Dikarya</taxon>
        <taxon>Ascomycota</taxon>
        <taxon>Pezizomycotina</taxon>
        <taxon>Dothideomycetes</taxon>
        <taxon>Pleosporomycetidae</taxon>
        <taxon>Pleosporales</taxon>
        <taxon>Delitschiaceae</taxon>
        <taxon>Delitschia</taxon>
    </lineage>
</organism>
<evidence type="ECO:0000313" key="2">
    <source>
        <dbReference type="Proteomes" id="UP000799536"/>
    </source>
</evidence>
<comment type="caution">
    <text evidence="1">The sequence shown here is derived from an EMBL/GenBank/DDBJ whole genome shotgun (WGS) entry which is preliminary data.</text>
</comment>
<dbReference type="EMBL" id="ML994041">
    <property type="protein sequence ID" value="KAF2200056.1"/>
    <property type="molecule type" value="Genomic_DNA"/>
</dbReference>
<accession>A0A9P4JIJ7</accession>
<evidence type="ECO:0000313" key="1">
    <source>
        <dbReference type="EMBL" id="KAF2200056.1"/>
    </source>
</evidence>
<sequence length="52" mass="5660">MSPLTTLTPFLELLALIFSLLISSLHFPPFCSAPFLTSSLSSLKSPSDLYIT</sequence>